<evidence type="ECO:0000256" key="11">
    <source>
        <dbReference type="ARBA" id="ARBA00023277"/>
    </source>
</evidence>
<keyword evidence="5 16" id="KW-0732">Signal</keyword>
<comment type="catalytic activity">
    <reaction evidence="14">
        <text>[(1-&gt;4)-beta-D-glucosyl]n+m + reduced acceptor + O2 = 4-dehydro-beta-D-glucosyl-[(1-&gt;4)-beta-D-glucosyl]n-1 + [(1-&gt;4)-beta-D-glucosyl]m + acceptor + H2O.</text>
        <dbReference type="EC" id="1.14.99.56"/>
    </reaction>
</comment>
<accession>A0AA38RQJ8</accession>
<keyword evidence="4" id="KW-0479">Metal-binding</keyword>
<dbReference type="SMART" id="SM00236">
    <property type="entry name" value="fCBD"/>
    <property type="match status" value="1"/>
</dbReference>
<name>A0AA38RQJ8_9PEZI</name>
<feature type="signal peptide" evidence="16">
    <location>
        <begin position="1"/>
        <end position="19"/>
    </location>
</feature>
<evidence type="ECO:0000259" key="17">
    <source>
        <dbReference type="PROSITE" id="PS51164"/>
    </source>
</evidence>
<dbReference type="Pfam" id="PF00734">
    <property type="entry name" value="CBM_1"/>
    <property type="match status" value="1"/>
</dbReference>
<dbReference type="GO" id="GO:0046872">
    <property type="term" value="F:metal ion binding"/>
    <property type="evidence" value="ECO:0007669"/>
    <property type="project" value="UniProtKB-KW"/>
</dbReference>
<keyword evidence="11" id="KW-0119">Carbohydrate metabolism</keyword>
<dbReference type="EMBL" id="JANBVO010000030">
    <property type="protein sequence ID" value="KAJ9138431.1"/>
    <property type="molecule type" value="Genomic_DNA"/>
</dbReference>
<evidence type="ECO:0000256" key="6">
    <source>
        <dbReference type="ARBA" id="ARBA00023001"/>
    </source>
</evidence>
<evidence type="ECO:0000313" key="18">
    <source>
        <dbReference type="EMBL" id="KAJ9138431.1"/>
    </source>
</evidence>
<evidence type="ECO:0000256" key="9">
    <source>
        <dbReference type="ARBA" id="ARBA00023033"/>
    </source>
</evidence>
<proteinExistence type="inferred from homology"/>
<comment type="caution">
    <text evidence="18">The sequence shown here is derived from an EMBL/GenBank/DDBJ whole genome shotgun (WGS) entry which is preliminary data.</text>
</comment>
<feature type="domain" description="CBM1" evidence="17">
    <location>
        <begin position="283"/>
        <end position="319"/>
    </location>
</feature>
<evidence type="ECO:0000256" key="16">
    <source>
        <dbReference type="SAM" id="SignalP"/>
    </source>
</evidence>
<keyword evidence="9" id="KW-0503">Monooxygenase</keyword>
<keyword evidence="12" id="KW-0624">Polysaccharide degradation</keyword>
<comment type="similarity">
    <text evidence="13">Belongs to the polysaccharide monooxygenase AA9 family.</text>
</comment>
<dbReference type="EC" id="1.14.99.56" evidence="15"/>
<dbReference type="PANTHER" id="PTHR33353">
    <property type="entry name" value="PUTATIVE (AFU_ORTHOLOGUE AFUA_1G12560)-RELATED"/>
    <property type="match status" value="1"/>
</dbReference>
<organism evidence="18 19">
    <name type="scientific">Pleurostoma richardsiae</name>
    <dbReference type="NCBI Taxonomy" id="41990"/>
    <lineage>
        <taxon>Eukaryota</taxon>
        <taxon>Fungi</taxon>
        <taxon>Dikarya</taxon>
        <taxon>Ascomycota</taxon>
        <taxon>Pezizomycotina</taxon>
        <taxon>Sordariomycetes</taxon>
        <taxon>Sordariomycetidae</taxon>
        <taxon>Calosphaeriales</taxon>
        <taxon>Pleurostomataceae</taxon>
        <taxon>Pleurostoma</taxon>
    </lineage>
</organism>
<keyword evidence="10" id="KW-1015">Disulfide bond</keyword>
<evidence type="ECO:0000256" key="8">
    <source>
        <dbReference type="ARBA" id="ARBA00023008"/>
    </source>
</evidence>
<dbReference type="InterPro" id="IPR049892">
    <property type="entry name" value="AA9"/>
</dbReference>
<evidence type="ECO:0000256" key="15">
    <source>
        <dbReference type="ARBA" id="ARBA00047174"/>
    </source>
</evidence>
<dbReference type="PROSITE" id="PS51164">
    <property type="entry name" value="CBM1_2"/>
    <property type="match status" value="1"/>
</dbReference>
<keyword evidence="7" id="KW-0560">Oxidoreductase</keyword>
<evidence type="ECO:0000256" key="5">
    <source>
        <dbReference type="ARBA" id="ARBA00022729"/>
    </source>
</evidence>
<dbReference type="AlphaFoldDB" id="A0AA38RQJ8"/>
<dbReference type="Pfam" id="PF03443">
    <property type="entry name" value="AA9"/>
    <property type="match status" value="1"/>
</dbReference>
<gene>
    <name evidence="18" type="ORF">NKR23_g8463</name>
</gene>
<dbReference type="Gene3D" id="2.70.50.70">
    <property type="match status" value="1"/>
</dbReference>
<evidence type="ECO:0000256" key="7">
    <source>
        <dbReference type="ARBA" id="ARBA00023002"/>
    </source>
</evidence>
<evidence type="ECO:0000256" key="14">
    <source>
        <dbReference type="ARBA" id="ARBA00045077"/>
    </source>
</evidence>
<dbReference type="GO" id="GO:0005576">
    <property type="term" value="C:extracellular region"/>
    <property type="evidence" value="ECO:0007669"/>
    <property type="project" value="UniProtKB-SubCell"/>
</dbReference>
<comment type="cofactor">
    <cofactor evidence="1">
        <name>Cu(2+)</name>
        <dbReference type="ChEBI" id="CHEBI:29036"/>
    </cofactor>
</comment>
<dbReference type="GO" id="GO:0004497">
    <property type="term" value="F:monooxygenase activity"/>
    <property type="evidence" value="ECO:0007669"/>
    <property type="project" value="UniProtKB-KW"/>
</dbReference>
<dbReference type="InterPro" id="IPR005103">
    <property type="entry name" value="AA9_LPMO"/>
</dbReference>
<dbReference type="SUPFAM" id="SSF57180">
    <property type="entry name" value="Cellulose-binding domain"/>
    <property type="match status" value="1"/>
</dbReference>
<evidence type="ECO:0000256" key="2">
    <source>
        <dbReference type="ARBA" id="ARBA00004613"/>
    </source>
</evidence>
<keyword evidence="19" id="KW-1185">Reference proteome</keyword>
<dbReference type="InterPro" id="IPR035971">
    <property type="entry name" value="CBD_sf"/>
</dbReference>
<dbReference type="Proteomes" id="UP001174694">
    <property type="component" value="Unassembled WGS sequence"/>
</dbReference>
<protein>
    <recommendedName>
        <fullName evidence="15">lytic cellulose monooxygenase (C4-dehydrogenating)</fullName>
        <ecNumber evidence="15">1.14.99.56</ecNumber>
    </recommendedName>
</protein>
<evidence type="ECO:0000256" key="12">
    <source>
        <dbReference type="ARBA" id="ARBA00023326"/>
    </source>
</evidence>
<dbReference type="InterPro" id="IPR000254">
    <property type="entry name" value="CBD"/>
</dbReference>
<feature type="chain" id="PRO_5041376441" description="lytic cellulose monooxygenase (C4-dehydrogenating)" evidence="16">
    <location>
        <begin position="20"/>
        <end position="319"/>
    </location>
</feature>
<evidence type="ECO:0000256" key="13">
    <source>
        <dbReference type="ARBA" id="ARBA00044502"/>
    </source>
</evidence>
<evidence type="ECO:0000256" key="3">
    <source>
        <dbReference type="ARBA" id="ARBA00022525"/>
    </source>
</evidence>
<sequence length="319" mass="32498">MRCSSLLTAVATSASLTSAHTIFAQLQSGSTTYPVSYAIRDPSYDGPITDVTSNDLACNGGPNPTTPSDKIINVQAGDTVTAVWRHTLTSGADDVMDASHKGPTLAYLKKVDNALTDTGIGGGWFKIQEDGYNGGDWGTSKVISNGGLHSITIPKCIPNGQYLLRAEMIALHAANSQAGAQLYMECAQINITGGTGAASPTTYSIPGIYKATDPGILINIYSMTPASTYTIPGPAPFSCDSSSSSGGSSSIPSSSVAATTLVTTTSKTSSSVAATSTTATGGCAAAQYAQCGGIGFSGCTACASGYTCKKTNDYYSQCL</sequence>
<dbReference type="CDD" id="cd21175">
    <property type="entry name" value="LPMO_AA9"/>
    <property type="match status" value="1"/>
</dbReference>
<comment type="subcellular location">
    <subcellularLocation>
        <location evidence="2">Secreted</location>
    </subcellularLocation>
</comment>
<dbReference type="PANTHER" id="PTHR33353:SF18">
    <property type="entry name" value="ENDOGLUCANASE II"/>
    <property type="match status" value="1"/>
</dbReference>
<keyword evidence="3" id="KW-0964">Secreted</keyword>
<keyword evidence="8" id="KW-0186">Copper</keyword>
<dbReference type="GO" id="GO:0030248">
    <property type="term" value="F:cellulose binding"/>
    <property type="evidence" value="ECO:0007669"/>
    <property type="project" value="InterPro"/>
</dbReference>
<dbReference type="GO" id="GO:0030245">
    <property type="term" value="P:cellulose catabolic process"/>
    <property type="evidence" value="ECO:0007669"/>
    <property type="project" value="UniProtKB-KW"/>
</dbReference>
<evidence type="ECO:0000256" key="4">
    <source>
        <dbReference type="ARBA" id="ARBA00022723"/>
    </source>
</evidence>
<keyword evidence="6" id="KW-0136">Cellulose degradation</keyword>
<dbReference type="PROSITE" id="PS00562">
    <property type="entry name" value="CBM1_1"/>
    <property type="match status" value="1"/>
</dbReference>
<reference evidence="18" key="1">
    <citation type="submission" date="2022-07" db="EMBL/GenBank/DDBJ databases">
        <title>Fungi with potential for degradation of polypropylene.</title>
        <authorList>
            <person name="Gostincar C."/>
        </authorList>
    </citation>
    <scope>NUCLEOTIDE SEQUENCE</scope>
    <source>
        <strain evidence="18">EXF-13308</strain>
    </source>
</reference>
<evidence type="ECO:0000256" key="1">
    <source>
        <dbReference type="ARBA" id="ARBA00001973"/>
    </source>
</evidence>
<evidence type="ECO:0000256" key="10">
    <source>
        <dbReference type="ARBA" id="ARBA00023157"/>
    </source>
</evidence>
<evidence type="ECO:0000313" key="19">
    <source>
        <dbReference type="Proteomes" id="UP001174694"/>
    </source>
</evidence>